<dbReference type="InterPro" id="IPR050272">
    <property type="entry name" value="Isochorismatase-like_hydrls"/>
</dbReference>
<accession>A0A3G4ZUN7</accession>
<dbReference type="InterPro" id="IPR036380">
    <property type="entry name" value="Isochorismatase-like_sf"/>
</dbReference>
<organism evidence="3">
    <name type="scientific">Edafosvirus sp</name>
    <dbReference type="NCBI Taxonomy" id="2487765"/>
    <lineage>
        <taxon>Viruses</taxon>
        <taxon>Varidnaviria</taxon>
        <taxon>Bamfordvirae</taxon>
        <taxon>Nucleocytoviricota</taxon>
        <taxon>Megaviricetes</taxon>
        <taxon>Imitervirales</taxon>
        <taxon>Mimiviridae</taxon>
        <taxon>Klosneuvirinae</taxon>
    </lineage>
</organism>
<dbReference type="Pfam" id="PF00857">
    <property type="entry name" value="Isochorismatase"/>
    <property type="match status" value="1"/>
</dbReference>
<dbReference type="Gene3D" id="3.40.50.850">
    <property type="entry name" value="Isochorismatase-like"/>
    <property type="match status" value="1"/>
</dbReference>
<keyword evidence="1 3" id="KW-0378">Hydrolase</keyword>
<gene>
    <name evidence="3" type="ORF">Edafosvirus21_1</name>
</gene>
<sequence>KKALLIVDMQNDFLTEKGMFGDKHIRPDDLCNNINKMIDSREYDNIIFVQAEYDNIKKIKQLERPTGDKYKNIPMNDDFLSGTHTDEKRNCCVKGSDGAKIYDKLHIESAHKIITKKYYSAFTETELHIYLIANNIKTLCVAGVATHVCILATVTDAFFHGYDVIVNENCVASKKPQSKEDALDKIDKFYGKVKKS</sequence>
<reference evidence="3" key="1">
    <citation type="submission" date="2018-10" db="EMBL/GenBank/DDBJ databases">
        <title>Hidden diversity of soil giant viruses.</title>
        <authorList>
            <person name="Schulz F."/>
            <person name="Alteio L."/>
            <person name="Goudeau D."/>
            <person name="Ryan E.M."/>
            <person name="Malmstrom R.R."/>
            <person name="Blanchard J."/>
            <person name="Woyke T."/>
        </authorList>
    </citation>
    <scope>NUCLEOTIDE SEQUENCE</scope>
    <source>
        <strain evidence="3">EDV1</strain>
    </source>
</reference>
<dbReference type="SUPFAM" id="SSF52499">
    <property type="entry name" value="Isochorismatase-like hydrolases"/>
    <property type="match status" value="1"/>
</dbReference>
<dbReference type="CDD" id="cd00431">
    <property type="entry name" value="cysteine_hydrolases"/>
    <property type="match status" value="1"/>
</dbReference>
<dbReference type="GO" id="GO:0016787">
    <property type="term" value="F:hydrolase activity"/>
    <property type="evidence" value="ECO:0007669"/>
    <property type="project" value="UniProtKB-KW"/>
</dbReference>
<dbReference type="PANTHER" id="PTHR43540">
    <property type="entry name" value="PEROXYUREIDOACRYLATE/UREIDOACRYLATE AMIDOHYDROLASE-RELATED"/>
    <property type="match status" value="1"/>
</dbReference>
<name>A0A3G4ZUN7_9VIRU</name>
<dbReference type="PANTHER" id="PTHR43540:SF6">
    <property type="entry name" value="ISOCHORISMATASE-LIKE DOMAIN-CONTAINING PROTEIN"/>
    <property type="match status" value="1"/>
</dbReference>
<dbReference type="InterPro" id="IPR000868">
    <property type="entry name" value="Isochorismatase-like_dom"/>
</dbReference>
<feature type="non-terminal residue" evidence="3">
    <location>
        <position position="1"/>
    </location>
</feature>
<feature type="domain" description="Isochorismatase-like" evidence="2">
    <location>
        <begin position="3"/>
        <end position="193"/>
    </location>
</feature>
<evidence type="ECO:0000256" key="1">
    <source>
        <dbReference type="ARBA" id="ARBA00022801"/>
    </source>
</evidence>
<evidence type="ECO:0000259" key="2">
    <source>
        <dbReference type="Pfam" id="PF00857"/>
    </source>
</evidence>
<evidence type="ECO:0000313" key="3">
    <source>
        <dbReference type="EMBL" id="AYV78622.1"/>
    </source>
</evidence>
<proteinExistence type="predicted"/>
<dbReference type="EMBL" id="MK072086">
    <property type="protein sequence ID" value="AYV78622.1"/>
    <property type="molecule type" value="Genomic_DNA"/>
</dbReference>
<protein>
    <submittedName>
        <fullName evidence="3">Isochorismatase hydrolase</fullName>
    </submittedName>
</protein>